<dbReference type="InterPro" id="IPR036508">
    <property type="entry name" value="Chitin-bd_dom_sf"/>
</dbReference>
<dbReference type="PROSITE" id="PS50234">
    <property type="entry name" value="VWFA"/>
    <property type="match status" value="1"/>
</dbReference>
<dbReference type="InterPro" id="IPR002035">
    <property type="entry name" value="VWF_A"/>
</dbReference>
<accession>A0ABD0KLE0</accession>
<sequence>MASYVIVLVTCLTFASTWGQSVDMTLTPGTSGAAVVDAVVDKIHSRCIFNNDRLFLRRLAYVESYDGTDPKTYRQGYDGGIWQVDQNMLDATTGCANIIKRECDVIKTEFGIDWHTVTWPQLRMPLYSGLAATLYLLQRLGNSHVIPGDVAGQADLWSHYYHLGEPEGTYITLATKATEYECNGKLDLAFLMDSSGSIMATDYLLQLNFVADVVNALPVSRDHVQVANTVFGTSATVTFGFDTYTDKADILDDLRKTPKDNGGTNTPEALFLTRTQVFNKTNGARHDARKVAVLLTDGESYDFNLTVQQAKKLRDEGVVVFAIGVGWINLQELLAVASEPVCSHVYVLDNYAHIESILYEIQKSTCEAPLVVTPNNTLTGHVSENGTIITVGTNKPDNSSILAIRSNCSILDIYVSYTSPNPNPALYSEKLTSEQGKPAFLSMQSQKDGQQVYITVVGTRLPNSTAELLNCTDFSYKLEYEKITPVEIVCREKSTYRDCHPEDFVGSQYEHLLCKDNQNQVVDNPCTPDNLANSLLIHPHPYDVNLFIKCDLLGRMYITLCPNNEIFNKVTLACGFEVNTGTGGETVPLPDTYPNPCSPDAIKAGQYYFAYSLDKHRYIHCDVYIQCDVWGGAWLKTCYTHHIWNDAAKTCVPDDLHEFDSTTVAPFEVTNPCTPQAIAAGTLFFPHPCDHTKYIHCDISGNYYIQSCSAGMFFDPSVFVCTPHDPQTHNPDCHRR</sequence>
<dbReference type="Proteomes" id="UP001519460">
    <property type="component" value="Unassembled WGS sequence"/>
</dbReference>
<dbReference type="SUPFAM" id="SSF53300">
    <property type="entry name" value="vWA-like"/>
    <property type="match status" value="1"/>
</dbReference>
<protein>
    <submittedName>
        <fullName evidence="4">Uncharacterized protein</fullName>
    </submittedName>
</protein>
<dbReference type="Pfam" id="PF00092">
    <property type="entry name" value="VWA"/>
    <property type="match status" value="1"/>
</dbReference>
<dbReference type="CDD" id="cd01450">
    <property type="entry name" value="vWFA_subfamily_ECM"/>
    <property type="match status" value="1"/>
</dbReference>
<keyword evidence="1" id="KW-0732">Signal</keyword>
<dbReference type="Pfam" id="PF01607">
    <property type="entry name" value="CBM_14"/>
    <property type="match status" value="1"/>
</dbReference>
<dbReference type="Gene3D" id="2.170.140.10">
    <property type="entry name" value="Chitin binding domain"/>
    <property type="match status" value="2"/>
</dbReference>
<dbReference type="PROSITE" id="PS50940">
    <property type="entry name" value="CHIT_BIND_II"/>
    <property type="match status" value="1"/>
</dbReference>
<dbReference type="InterPro" id="IPR050525">
    <property type="entry name" value="ECM_Assembly_Org"/>
</dbReference>
<dbReference type="InterPro" id="IPR036465">
    <property type="entry name" value="vWFA_dom_sf"/>
</dbReference>
<dbReference type="EMBL" id="JACVVK020000156">
    <property type="protein sequence ID" value="KAK7487979.1"/>
    <property type="molecule type" value="Genomic_DNA"/>
</dbReference>
<proteinExistence type="predicted"/>
<evidence type="ECO:0000313" key="4">
    <source>
        <dbReference type="EMBL" id="KAK7487979.1"/>
    </source>
</evidence>
<dbReference type="SMART" id="SM00327">
    <property type="entry name" value="VWA"/>
    <property type="match status" value="1"/>
</dbReference>
<dbReference type="AlphaFoldDB" id="A0ABD0KLE0"/>
<feature type="signal peptide" evidence="1">
    <location>
        <begin position="1"/>
        <end position="19"/>
    </location>
</feature>
<feature type="domain" description="VWFA" evidence="2">
    <location>
        <begin position="187"/>
        <end position="361"/>
    </location>
</feature>
<reference evidence="4 5" key="1">
    <citation type="journal article" date="2023" name="Sci. Data">
        <title>Genome assembly of the Korean intertidal mud-creeper Batillaria attramentaria.</title>
        <authorList>
            <person name="Patra A.K."/>
            <person name="Ho P.T."/>
            <person name="Jun S."/>
            <person name="Lee S.J."/>
            <person name="Kim Y."/>
            <person name="Won Y.J."/>
        </authorList>
    </citation>
    <scope>NUCLEOTIDE SEQUENCE [LARGE SCALE GENOMIC DNA]</scope>
    <source>
        <strain evidence="4">Wonlab-2016</strain>
    </source>
</reference>
<evidence type="ECO:0000259" key="2">
    <source>
        <dbReference type="PROSITE" id="PS50234"/>
    </source>
</evidence>
<evidence type="ECO:0000256" key="1">
    <source>
        <dbReference type="SAM" id="SignalP"/>
    </source>
</evidence>
<name>A0ABD0KLE0_9CAEN</name>
<evidence type="ECO:0000313" key="5">
    <source>
        <dbReference type="Proteomes" id="UP001519460"/>
    </source>
</evidence>
<keyword evidence="5" id="KW-1185">Reference proteome</keyword>
<feature type="domain" description="Chitin-binding type-2" evidence="3">
    <location>
        <begin position="670"/>
        <end position="735"/>
    </location>
</feature>
<dbReference type="SUPFAM" id="SSF57625">
    <property type="entry name" value="Invertebrate chitin-binding proteins"/>
    <property type="match status" value="3"/>
</dbReference>
<dbReference type="Gene3D" id="3.40.50.410">
    <property type="entry name" value="von Willebrand factor, type A domain"/>
    <property type="match status" value="1"/>
</dbReference>
<gene>
    <name evidence="4" type="ORF">BaRGS_00020724</name>
</gene>
<evidence type="ECO:0000259" key="3">
    <source>
        <dbReference type="PROSITE" id="PS50940"/>
    </source>
</evidence>
<dbReference type="PANTHER" id="PTHR24020">
    <property type="entry name" value="COLLAGEN ALPHA"/>
    <property type="match status" value="1"/>
</dbReference>
<feature type="chain" id="PRO_5044823136" evidence="1">
    <location>
        <begin position="20"/>
        <end position="736"/>
    </location>
</feature>
<comment type="caution">
    <text evidence="4">The sequence shown here is derived from an EMBL/GenBank/DDBJ whole genome shotgun (WGS) entry which is preliminary data.</text>
</comment>
<dbReference type="SMART" id="SM00494">
    <property type="entry name" value="ChtBD2"/>
    <property type="match status" value="3"/>
</dbReference>
<dbReference type="InterPro" id="IPR002557">
    <property type="entry name" value="Chitin-bd_dom"/>
</dbReference>
<dbReference type="PANTHER" id="PTHR24020:SF20">
    <property type="entry name" value="PH DOMAIN-CONTAINING PROTEIN"/>
    <property type="match status" value="1"/>
</dbReference>
<organism evidence="4 5">
    <name type="scientific">Batillaria attramentaria</name>
    <dbReference type="NCBI Taxonomy" id="370345"/>
    <lineage>
        <taxon>Eukaryota</taxon>
        <taxon>Metazoa</taxon>
        <taxon>Spiralia</taxon>
        <taxon>Lophotrochozoa</taxon>
        <taxon>Mollusca</taxon>
        <taxon>Gastropoda</taxon>
        <taxon>Caenogastropoda</taxon>
        <taxon>Sorbeoconcha</taxon>
        <taxon>Cerithioidea</taxon>
        <taxon>Batillariidae</taxon>
        <taxon>Batillaria</taxon>
    </lineage>
</organism>